<keyword evidence="1" id="KW-0472">Membrane</keyword>
<feature type="transmembrane region" description="Helical" evidence="1">
    <location>
        <begin position="21"/>
        <end position="47"/>
    </location>
</feature>
<evidence type="ECO:0000256" key="1">
    <source>
        <dbReference type="SAM" id="Phobius"/>
    </source>
</evidence>
<dbReference type="EMBL" id="JAPDHF010000007">
    <property type="protein sequence ID" value="KAJ4015502.1"/>
    <property type="molecule type" value="Genomic_DNA"/>
</dbReference>
<evidence type="ECO:0000313" key="3">
    <source>
        <dbReference type="Proteomes" id="UP001152130"/>
    </source>
</evidence>
<accession>A0A9W8PRD2</accession>
<proteinExistence type="predicted"/>
<dbReference type="Proteomes" id="UP001152130">
    <property type="component" value="Unassembled WGS sequence"/>
</dbReference>
<protein>
    <submittedName>
        <fullName evidence="2">Uncharacterized protein</fullName>
    </submittedName>
</protein>
<feature type="transmembrane region" description="Helical" evidence="1">
    <location>
        <begin position="177"/>
        <end position="194"/>
    </location>
</feature>
<organism evidence="2 3">
    <name type="scientific">Fusarium irregulare</name>
    <dbReference type="NCBI Taxonomy" id="2494466"/>
    <lineage>
        <taxon>Eukaryota</taxon>
        <taxon>Fungi</taxon>
        <taxon>Dikarya</taxon>
        <taxon>Ascomycota</taxon>
        <taxon>Pezizomycotina</taxon>
        <taxon>Sordariomycetes</taxon>
        <taxon>Hypocreomycetidae</taxon>
        <taxon>Hypocreales</taxon>
        <taxon>Nectriaceae</taxon>
        <taxon>Fusarium</taxon>
        <taxon>Fusarium incarnatum-equiseti species complex</taxon>
    </lineage>
</organism>
<name>A0A9W8PRD2_9HYPO</name>
<reference evidence="2" key="1">
    <citation type="submission" date="2022-10" db="EMBL/GenBank/DDBJ databases">
        <title>Fusarium specimens isolated from Avocado Roots.</title>
        <authorList>
            <person name="Stajich J."/>
            <person name="Roper C."/>
            <person name="Heimlech-Rivalta G."/>
        </authorList>
    </citation>
    <scope>NUCLEOTIDE SEQUENCE</scope>
    <source>
        <strain evidence="2">CF00143</strain>
    </source>
</reference>
<evidence type="ECO:0000313" key="2">
    <source>
        <dbReference type="EMBL" id="KAJ4015502.1"/>
    </source>
</evidence>
<feature type="transmembrane region" description="Helical" evidence="1">
    <location>
        <begin position="113"/>
        <end position="133"/>
    </location>
</feature>
<feature type="transmembrane region" description="Helical" evidence="1">
    <location>
        <begin position="77"/>
        <end position="101"/>
    </location>
</feature>
<gene>
    <name evidence="2" type="ORF">NW766_005846</name>
</gene>
<dbReference type="AlphaFoldDB" id="A0A9W8PRD2"/>
<comment type="caution">
    <text evidence="2">The sequence shown here is derived from an EMBL/GenBank/DDBJ whole genome shotgun (WGS) entry which is preliminary data.</text>
</comment>
<keyword evidence="3" id="KW-1185">Reference proteome</keyword>
<keyword evidence="1" id="KW-0812">Transmembrane</keyword>
<keyword evidence="1" id="KW-1133">Transmembrane helix</keyword>
<sequence length="196" mass="22336">MSVVTSIIEERSKISVIHNQPLTILLPYGSFLITANIVLITLLSNILERWLLRMVYGDIYLALEKDGNERRRRSFTYYHIGAIILFMLLLVGVYPIFAFLVGSATFDTPMAKGLTIGDVLFLLAEVYTAYYLYEMCFRTQFASPLTIAHHIELLLIVQTAVALFADGQKHSEATVEFFMCMVWGMTLLLLWTHAEN</sequence>
<feature type="transmembrane region" description="Helical" evidence="1">
    <location>
        <begin position="145"/>
        <end position="165"/>
    </location>
</feature>